<dbReference type="EMBL" id="KX856067">
    <property type="protein sequence ID" value="APU90593.1"/>
    <property type="molecule type" value="Genomic_DNA"/>
</dbReference>
<reference evidence="1" key="1">
    <citation type="submission" date="2016-09" db="EMBL/GenBank/DDBJ databases">
        <title>Prevalence and molecular characterization of mcr-1-positive Salmonella strains recovered from animals, food samples and clinical specimens in China.</title>
        <authorList>
            <person name="Cui M."/>
            <person name="Zhang J."/>
            <person name="Zhang C."/>
            <person name="Gu Z."/>
            <person name="Li R."/>
            <person name="Chan E.Wai.-chi."/>
            <person name="Wu C."/>
            <person name="Yan M."/>
            <person name="Xu X."/>
            <person name="Chen S."/>
            <person name="Wu C."/>
        </authorList>
    </citation>
    <scope>NUCLEOTIDE SEQUENCE</scope>
    <source>
        <plasmid evidence="1">pHSSH22-MCR1</plasmid>
    </source>
</reference>
<keyword evidence="1" id="KW-0614">Plasmid</keyword>
<dbReference type="AlphaFoldDB" id="A0A1P8DN99"/>
<dbReference type="NCBIfam" id="NF033894">
    <property type="entry name" value="Eex_IncN"/>
    <property type="match status" value="1"/>
</dbReference>
<protein>
    <recommendedName>
        <fullName evidence="2">EexN family lipoprotein</fullName>
    </recommendedName>
</protein>
<evidence type="ECO:0000313" key="1">
    <source>
        <dbReference type="EMBL" id="APU90593.1"/>
    </source>
</evidence>
<accession>A0A1P8DN99</accession>
<dbReference type="InterPro" id="IPR047937">
    <property type="entry name" value="Eex_IncN-like"/>
</dbReference>
<name>A0A1P8DN99_SALTM</name>
<dbReference type="PROSITE" id="PS51257">
    <property type="entry name" value="PROKAR_LIPOPROTEIN"/>
    <property type="match status" value="1"/>
</dbReference>
<evidence type="ECO:0008006" key="2">
    <source>
        <dbReference type="Google" id="ProtNLM"/>
    </source>
</evidence>
<dbReference type="RefSeq" id="WP_001032611.1">
    <property type="nucleotide sequence ID" value="NZ_CP016388.1"/>
</dbReference>
<proteinExistence type="predicted"/>
<geneLocation type="plasmid" evidence="1">
    <name>pHSSH22-MCR1</name>
</geneLocation>
<organism evidence="1">
    <name type="scientific">Salmonella typhimurium</name>
    <dbReference type="NCBI Taxonomy" id="90371"/>
    <lineage>
        <taxon>Bacteria</taxon>
        <taxon>Pseudomonadati</taxon>
        <taxon>Pseudomonadota</taxon>
        <taxon>Gammaproteobacteria</taxon>
        <taxon>Enterobacterales</taxon>
        <taxon>Enterobacteriaceae</taxon>
        <taxon>Salmonella</taxon>
    </lineage>
</organism>
<sequence>MNKGTIISLALFCGLLTGCEDKIYDVSYYKEHQDEAQKISDKCKAGEITNNNCKNANEALYDIKRKEIINQMLGQSYKEKEEHKKKVNELMERLQ</sequence>